<evidence type="ECO:0000313" key="2">
    <source>
        <dbReference type="Proteomes" id="UP000177167"/>
    </source>
</evidence>
<comment type="caution">
    <text evidence="1">The sequence shown here is derived from an EMBL/GenBank/DDBJ whole genome shotgun (WGS) entry which is preliminary data.</text>
</comment>
<dbReference type="AlphaFoldDB" id="A0A1F8F831"/>
<name>A0A1F8F831_9BACT</name>
<evidence type="ECO:0000313" key="1">
    <source>
        <dbReference type="EMBL" id="OGN09302.1"/>
    </source>
</evidence>
<accession>A0A1F8F831</accession>
<dbReference type="EMBL" id="MGJP01000039">
    <property type="protein sequence ID" value="OGN09302.1"/>
    <property type="molecule type" value="Genomic_DNA"/>
</dbReference>
<reference evidence="1 2" key="1">
    <citation type="journal article" date="2016" name="Nat. Commun.">
        <title>Thousands of microbial genomes shed light on interconnected biogeochemical processes in an aquifer system.</title>
        <authorList>
            <person name="Anantharaman K."/>
            <person name="Brown C.T."/>
            <person name="Hug L.A."/>
            <person name="Sharon I."/>
            <person name="Castelle C.J."/>
            <person name="Probst A.J."/>
            <person name="Thomas B.C."/>
            <person name="Singh A."/>
            <person name="Wilkins M.J."/>
            <person name="Karaoz U."/>
            <person name="Brodie E.L."/>
            <person name="Williams K.H."/>
            <person name="Hubbard S.S."/>
            <person name="Banfield J.F."/>
        </authorList>
    </citation>
    <scope>NUCLEOTIDE SEQUENCE [LARGE SCALE GENOMIC DNA]</scope>
</reference>
<dbReference type="Proteomes" id="UP000177167">
    <property type="component" value="Unassembled WGS sequence"/>
</dbReference>
<gene>
    <name evidence="1" type="ORF">A3J46_02075</name>
</gene>
<sequence>MIDKTKIPLPAAIANCGPFRVVDSKGNKNFCVYPDTNKIGILSVPLGEKLGQFAIRLHEYGHLMLISSGFHGINLLQTFKEKGVDESWFQSALDVVVNHYLLRLECEEISYLPLTTIDMYSDNASAAQTFLISSGLKTEEKIKAEAVQFLRRNQDPSDIEFLKTANEKLIQWSRQRQLPVEDFITLIRRLEQIFEQKAYKNPDWGDIITAEEAEEQMKSGALEITGKIIDQIDIARTEICYDLPNTKDRTKRKRVLRTMARIGSINLDIKKWNNWGKMEIAHLPLTEIHPTRKNAKKFLPGFVGAFRYPHRALIPVSDGAAFAYRQKTKGGTILLDCSGSMDLSVEAVSNFLYRAPMLTVAGYAGTNNKKGSLAIFIKNGILASKNMVRNWHEERKGGNVIDGPALRWLIKQRRPHIWISDGEVTGISDHGANNLYLEVAMLKKLGEIKQFIDIESCLKAFRTE</sequence>
<proteinExistence type="predicted"/>
<protein>
    <submittedName>
        <fullName evidence="1">Uncharacterized protein</fullName>
    </submittedName>
</protein>
<organism evidence="1 2">
    <name type="scientific">Candidatus Yanofskybacteria bacterium RIFCSPHIGHO2_02_FULL_41_11</name>
    <dbReference type="NCBI Taxonomy" id="1802675"/>
    <lineage>
        <taxon>Bacteria</taxon>
        <taxon>Candidatus Yanofskyibacteriota</taxon>
    </lineage>
</organism>